<accession>A0A978VTL0</accession>
<gene>
    <name evidence="2" type="ORF">FEM48_Zijuj02G0043300</name>
</gene>
<dbReference type="PANTHER" id="PTHR35312:SF1">
    <property type="entry name" value="OS07G0641800 PROTEIN"/>
    <property type="match status" value="1"/>
</dbReference>
<evidence type="ECO:0000313" key="3">
    <source>
        <dbReference type="Proteomes" id="UP000813462"/>
    </source>
</evidence>
<evidence type="ECO:0000313" key="2">
    <source>
        <dbReference type="EMBL" id="KAH7542155.1"/>
    </source>
</evidence>
<protein>
    <submittedName>
        <fullName evidence="2">Uncharacterized protein</fullName>
    </submittedName>
</protein>
<dbReference type="PANTHER" id="PTHR35312">
    <property type="entry name" value="OS07G0641800 PROTEIN"/>
    <property type="match status" value="1"/>
</dbReference>
<dbReference type="AlphaFoldDB" id="A0A978VTL0"/>
<organism evidence="2 3">
    <name type="scientific">Ziziphus jujuba var. spinosa</name>
    <dbReference type="NCBI Taxonomy" id="714518"/>
    <lineage>
        <taxon>Eukaryota</taxon>
        <taxon>Viridiplantae</taxon>
        <taxon>Streptophyta</taxon>
        <taxon>Embryophyta</taxon>
        <taxon>Tracheophyta</taxon>
        <taxon>Spermatophyta</taxon>
        <taxon>Magnoliopsida</taxon>
        <taxon>eudicotyledons</taxon>
        <taxon>Gunneridae</taxon>
        <taxon>Pentapetalae</taxon>
        <taxon>rosids</taxon>
        <taxon>fabids</taxon>
        <taxon>Rosales</taxon>
        <taxon>Rhamnaceae</taxon>
        <taxon>Paliureae</taxon>
        <taxon>Ziziphus</taxon>
    </lineage>
</organism>
<dbReference type="EMBL" id="JAEACU010000002">
    <property type="protein sequence ID" value="KAH7542155.1"/>
    <property type="molecule type" value="Genomic_DNA"/>
</dbReference>
<sequence>MDEDEFRRLLDLFPTVRSPDFYGESESSRQSPSTAAQKKELKEWQDAWNDRDHKEVESRELDHHDAFWEKLKSAAEKKVGAAEAERFCKTFQRIHKKLVYEELSPDAARNFLTLSKSSER</sequence>
<name>A0A978VTL0_ZIZJJ</name>
<proteinExistence type="predicted"/>
<dbReference type="OrthoDB" id="1932122at2759"/>
<feature type="region of interest" description="Disordered" evidence="1">
    <location>
        <begin position="17"/>
        <end position="56"/>
    </location>
</feature>
<evidence type="ECO:0000256" key="1">
    <source>
        <dbReference type="SAM" id="MobiDB-lite"/>
    </source>
</evidence>
<comment type="caution">
    <text evidence="2">The sequence shown here is derived from an EMBL/GenBank/DDBJ whole genome shotgun (WGS) entry which is preliminary data.</text>
</comment>
<reference evidence="2" key="1">
    <citation type="journal article" date="2021" name="Front. Plant Sci.">
        <title>Chromosome-Scale Genome Assembly for Chinese Sour Jujube and Insights Into Its Genome Evolution and Domestication Signature.</title>
        <authorList>
            <person name="Shen L.-Y."/>
            <person name="Luo H."/>
            <person name="Wang X.-L."/>
            <person name="Wang X.-M."/>
            <person name="Qiu X.-J."/>
            <person name="Liu H."/>
            <person name="Zhou S.-S."/>
            <person name="Jia K.-H."/>
            <person name="Nie S."/>
            <person name="Bao Y.-T."/>
            <person name="Zhang R.-G."/>
            <person name="Yun Q.-Z."/>
            <person name="Chai Y.-H."/>
            <person name="Lu J.-Y."/>
            <person name="Li Y."/>
            <person name="Zhao S.-W."/>
            <person name="Mao J.-F."/>
            <person name="Jia S.-G."/>
            <person name="Mao Y.-M."/>
        </authorList>
    </citation>
    <scope>NUCLEOTIDE SEQUENCE</scope>
    <source>
        <strain evidence="2">AT0</strain>
        <tissue evidence="2">Leaf</tissue>
    </source>
</reference>
<feature type="compositionally biased region" description="Basic and acidic residues" evidence="1">
    <location>
        <begin position="37"/>
        <end position="56"/>
    </location>
</feature>
<dbReference type="Proteomes" id="UP000813462">
    <property type="component" value="Unassembled WGS sequence"/>
</dbReference>